<dbReference type="PANTHER" id="PTHR13420:SF7">
    <property type="entry name" value="UPF0235 PROTEIN C15ORF40"/>
    <property type="match status" value="1"/>
</dbReference>
<comment type="similarity">
    <text evidence="1 2">Belongs to the UPF0235 family.</text>
</comment>
<comment type="caution">
    <text evidence="3">The sequence shown here is derived from an EMBL/GenBank/DDBJ whole genome shotgun (WGS) entry which is preliminary data.</text>
</comment>
<dbReference type="EMBL" id="BSUK01000001">
    <property type="protein sequence ID" value="GMA22581.1"/>
    <property type="molecule type" value="Genomic_DNA"/>
</dbReference>
<sequence length="96" mass="9825">MRVAVRVRPGASRTRVGGSYGDDARLVVAVSARAVDGKATEAVLAAVADALGVRRRAVTLVSGQTSRDKVLDVDASAAGLIDADLAARLRTLLTAP</sequence>
<dbReference type="Pfam" id="PF02594">
    <property type="entry name" value="DUF167"/>
    <property type="match status" value="1"/>
</dbReference>
<dbReference type="SMART" id="SM01152">
    <property type="entry name" value="DUF167"/>
    <property type="match status" value="1"/>
</dbReference>
<reference evidence="4" key="1">
    <citation type="journal article" date="2019" name="Int. J. Syst. Evol. Microbiol.">
        <title>The Global Catalogue of Microorganisms (GCM) 10K type strain sequencing project: providing services to taxonomists for standard genome sequencing and annotation.</title>
        <authorList>
            <consortium name="The Broad Institute Genomics Platform"/>
            <consortium name="The Broad Institute Genome Sequencing Center for Infectious Disease"/>
            <person name="Wu L."/>
            <person name="Ma J."/>
        </authorList>
    </citation>
    <scope>NUCLEOTIDE SEQUENCE [LARGE SCALE GENOMIC DNA]</scope>
    <source>
        <strain evidence="4">NBRC 106348</strain>
    </source>
</reference>
<dbReference type="Gene3D" id="3.30.1200.10">
    <property type="entry name" value="YggU-like"/>
    <property type="match status" value="1"/>
</dbReference>
<dbReference type="SUPFAM" id="SSF69786">
    <property type="entry name" value="YggU-like"/>
    <property type="match status" value="1"/>
</dbReference>
<proteinExistence type="inferred from homology"/>
<dbReference type="PANTHER" id="PTHR13420">
    <property type="entry name" value="UPF0235 PROTEIN C15ORF40"/>
    <property type="match status" value="1"/>
</dbReference>
<dbReference type="HAMAP" id="MF_00634">
    <property type="entry name" value="UPF0235"/>
    <property type="match status" value="1"/>
</dbReference>
<accession>A0ABQ6HVV1</accession>
<keyword evidence="4" id="KW-1185">Reference proteome</keyword>
<dbReference type="InterPro" id="IPR036591">
    <property type="entry name" value="YggU-like_sf"/>
</dbReference>
<gene>
    <name evidence="3" type="ORF">GCM10025864_03400</name>
</gene>
<protein>
    <recommendedName>
        <fullName evidence="2">UPF0235 protein GCM10025864_03400</fullName>
    </recommendedName>
</protein>
<organism evidence="3 4">
    <name type="scientific">Luteimicrobium album</name>
    <dbReference type="NCBI Taxonomy" id="1054550"/>
    <lineage>
        <taxon>Bacteria</taxon>
        <taxon>Bacillati</taxon>
        <taxon>Actinomycetota</taxon>
        <taxon>Actinomycetes</taxon>
        <taxon>Micrococcales</taxon>
        <taxon>Luteimicrobium</taxon>
    </lineage>
</organism>
<dbReference type="InterPro" id="IPR003746">
    <property type="entry name" value="DUF167"/>
</dbReference>
<evidence type="ECO:0000256" key="1">
    <source>
        <dbReference type="ARBA" id="ARBA00010364"/>
    </source>
</evidence>
<name>A0ABQ6HVV1_9MICO</name>
<evidence type="ECO:0000313" key="4">
    <source>
        <dbReference type="Proteomes" id="UP001157091"/>
    </source>
</evidence>
<dbReference type="NCBIfam" id="TIGR00251">
    <property type="entry name" value="DUF167 family protein"/>
    <property type="match status" value="1"/>
</dbReference>
<evidence type="ECO:0000313" key="3">
    <source>
        <dbReference type="EMBL" id="GMA22581.1"/>
    </source>
</evidence>
<dbReference type="RefSeq" id="WP_284291673.1">
    <property type="nucleotide sequence ID" value="NZ_BSUK01000001.1"/>
</dbReference>
<evidence type="ECO:0000256" key="2">
    <source>
        <dbReference type="HAMAP-Rule" id="MF_00634"/>
    </source>
</evidence>
<dbReference type="Proteomes" id="UP001157091">
    <property type="component" value="Unassembled WGS sequence"/>
</dbReference>